<dbReference type="Proteomes" id="UP000271098">
    <property type="component" value="Unassembled WGS sequence"/>
</dbReference>
<dbReference type="OrthoDB" id="10262769at2759"/>
<dbReference type="Pfam" id="PF13325">
    <property type="entry name" value="MCRS_N"/>
    <property type="match status" value="1"/>
</dbReference>
<dbReference type="EMBL" id="UYRT01034308">
    <property type="protein sequence ID" value="VDK78386.1"/>
    <property type="molecule type" value="Genomic_DNA"/>
</dbReference>
<reference evidence="2 3" key="1">
    <citation type="submission" date="2018-11" db="EMBL/GenBank/DDBJ databases">
        <authorList>
            <consortium name="Pathogen Informatics"/>
        </authorList>
    </citation>
    <scope>NUCLEOTIDE SEQUENCE [LARGE SCALE GENOMIC DNA]</scope>
</reference>
<keyword evidence="3" id="KW-1185">Reference proteome</keyword>
<accession>A0A3P6ST75</accession>
<feature type="domain" description="Microspherule protein N-terminal" evidence="1">
    <location>
        <begin position="1"/>
        <end position="126"/>
    </location>
</feature>
<dbReference type="InterPro" id="IPR025999">
    <property type="entry name" value="MCRS_N"/>
</dbReference>
<name>A0A3P6ST75_9BILA</name>
<evidence type="ECO:0000313" key="2">
    <source>
        <dbReference type="EMBL" id="VDK78386.1"/>
    </source>
</evidence>
<gene>
    <name evidence="2" type="ORF">GPUH_LOCUS9844</name>
</gene>
<dbReference type="AlphaFoldDB" id="A0A3P6ST75"/>
<sequence>MLYDEATSSVAKKRIADLSVEAITAVQSRTVFTAEEERLLSTVPSTTCGNDFTPFKEILEKNKEVFHHARTPAVLQQHWLEMRNWDLLQDQKKPSSRVLDYAEIEQNLEWDDDEEDWQHTDIMEMRLYKRIALTDRTWQQWRKANSLFFYR</sequence>
<protein>
    <recommendedName>
        <fullName evidence="1">Microspherule protein N-terminal domain-containing protein</fullName>
    </recommendedName>
</protein>
<evidence type="ECO:0000313" key="3">
    <source>
        <dbReference type="Proteomes" id="UP000271098"/>
    </source>
</evidence>
<proteinExistence type="predicted"/>
<evidence type="ECO:0000259" key="1">
    <source>
        <dbReference type="Pfam" id="PF13325"/>
    </source>
</evidence>
<organism evidence="2 3">
    <name type="scientific">Gongylonema pulchrum</name>
    <dbReference type="NCBI Taxonomy" id="637853"/>
    <lineage>
        <taxon>Eukaryota</taxon>
        <taxon>Metazoa</taxon>
        <taxon>Ecdysozoa</taxon>
        <taxon>Nematoda</taxon>
        <taxon>Chromadorea</taxon>
        <taxon>Rhabditida</taxon>
        <taxon>Spirurina</taxon>
        <taxon>Spiruromorpha</taxon>
        <taxon>Spiruroidea</taxon>
        <taxon>Gongylonematidae</taxon>
        <taxon>Gongylonema</taxon>
    </lineage>
</organism>